<gene>
    <name evidence="2" type="ORF">AMORRO_LOCUS13786</name>
</gene>
<dbReference type="InterPro" id="IPR042450">
    <property type="entry name" value="EEF1E1"/>
</dbReference>
<dbReference type="AlphaFoldDB" id="A0A9N9NDN3"/>
<accession>A0A9N9NDN3</accession>
<dbReference type="GO" id="GO:0017101">
    <property type="term" value="C:aminoacyl-tRNA synthetase multienzyme complex"/>
    <property type="evidence" value="ECO:0007669"/>
    <property type="project" value="InterPro"/>
</dbReference>
<proteinExistence type="predicted"/>
<evidence type="ECO:0000313" key="2">
    <source>
        <dbReference type="EMBL" id="CAG8727852.1"/>
    </source>
</evidence>
<dbReference type="OrthoDB" id="10250478at2759"/>
<protein>
    <submittedName>
        <fullName evidence="2">9409_t:CDS:1</fullName>
    </submittedName>
</protein>
<evidence type="ECO:0000259" key="1">
    <source>
        <dbReference type="PROSITE" id="PS50405"/>
    </source>
</evidence>
<dbReference type="Proteomes" id="UP000789342">
    <property type="component" value="Unassembled WGS sequence"/>
</dbReference>
<comment type="caution">
    <text evidence="2">The sequence shown here is derived from an EMBL/GenBank/DDBJ whole genome shotgun (WGS) entry which is preliminary data.</text>
</comment>
<dbReference type="PANTHER" id="PTHR44490">
    <property type="entry name" value="EUKARYOTIC TRANSLATION ELONGATION FACTOR 1 EPSILON-1"/>
    <property type="match status" value="1"/>
</dbReference>
<name>A0A9N9NDN3_9GLOM</name>
<feature type="domain" description="GST C-terminal" evidence="1">
    <location>
        <begin position="64"/>
        <end position="231"/>
    </location>
</feature>
<organism evidence="2 3">
    <name type="scientific">Acaulospora morrowiae</name>
    <dbReference type="NCBI Taxonomy" id="94023"/>
    <lineage>
        <taxon>Eukaryota</taxon>
        <taxon>Fungi</taxon>
        <taxon>Fungi incertae sedis</taxon>
        <taxon>Mucoromycota</taxon>
        <taxon>Glomeromycotina</taxon>
        <taxon>Glomeromycetes</taxon>
        <taxon>Diversisporales</taxon>
        <taxon>Acaulosporaceae</taxon>
        <taxon>Acaulospora</taxon>
    </lineage>
</organism>
<dbReference type="Pfam" id="PF00043">
    <property type="entry name" value="GST_C"/>
    <property type="match status" value="1"/>
</dbReference>
<dbReference type="Gene3D" id="1.20.1050.130">
    <property type="match status" value="1"/>
</dbReference>
<dbReference type="EMBL" id="CAJVPV010025001">
    <property type="protein sequence ID" value="CAG8727852.1"/>
    <property type="molecule type" value="Genomic_DNA"/>
</dbReference>
<dbReference type="PANTHER" id="PTHR44490:SF1">
    <property type="entry name" value="EUKARYOTIC TRANSLATION ELONGATION FACTOR 1 EPSILON-1"/>
    <property type="match status" value="1"/>
</dbReference>
<reference evidence="2" key="1">
    <citation type="submission" date="2021-06" db="EMBL/GenBank/DDBJ databases">
        <authorList>
            <person name="Kallberg Y."/>
            <person name="Tangrot J."/>
            <person name="Rosling A."/>
        </authorList>
    </citation>
    <scope>NUCLEOTIDE SEQUENCE</scope>
    <source>
        <strain evidence="2">CL551</strain>
    </source>
</reference>
<dbReference type="SUPFAM" id="SSF47616">
    <property type="entry name" value="GST C-terminal domain-like"/>
    <property type="match status" value="1"/>
</dbReference>
<dbReference type="InterPro" id="IPR010987">
    <property type="entry name" value="Glutathione-S-Trfase_C-like"/>
</dbReference>
<dbReference type="GO" id="GO:0005737">
    <property type="term" value="C:cytoplasm"/>
    <property type="evidence" value="ECO:0007669"/>
    <property type="project" value="TreeGrafter"/>
</dbReference>
<dbReference type="GO" id="GO:0005634">
    <property type="term" value="C:nucleus"/>
    <property type="evidence" value="ECO:0007669"/>
    <property type="project" value="TreeGrafter"/>
</dbReference>
<keyword evidence="3" id="KW-1185">Reference proteome</keyword>
<evidence type="ECO:0000313" key="3">
    <source>
        <dbReference type="Proteomes" id="UP000789342"/>
    </source>
</evidence>
<sequence>MVIILRGAVLTDQCNIEIENFKSTALPARGLDIRHMGTKIIFSKQGTLISYANVALAFYINDQSNETQKIIIEWNDASKDDRSNVEIKVNDEKITGTANVARYLARARRDLDLYGSNAISTTLIDQWIDFALDKLGSSDFKVIEAALEEIDHHLTLRTFFVGYKLTLADIVVWGTLKNSPIFNRQLKTGKDVGVYLTRWYNYISSLNFIQEGLKWVTKSIDTSKPRKDQPNMNIGLIDAEIGKVVTRFPPEP</sequence>
<dbReference type="InterPro" id="IPR004046">
    <property type="entry name" value="GST_C"/>
</dbReference>
<dbReference type="InterPro" id="IPR036282">
    <property type="entry name" value="Glutathione-S-Trfase_C_sf"/>
</dbReference>
<feature type="non-terminal residue" evidence="2">
    <location>
        <position position="252"/>
    </location>
</feature>
<dbReference type="PROSITE" id="PS50405">
    <property type="entry name" value="GST_CTER"/>
    <property type="match status" value="1"/>
</dbReference>